<evidence type="ECO:0000256" key="2">
    <source>
        <dbReference type="ARBA" id="ARBA00023002"/>
    </source>
</evidence>
<dbReference type="SUPFAM" id="SSF51735">
    <property type="entry name" value="NAD(P)-binding Rossmann-fold domains"/>
    <property type="match status" value="1"/>
</dbReference>
<dbReference type="EMBL" id="MRVG01000004">
    <property type="protein sequence ID" value="PMB69280.1"/>
    <property type="molecule type" value="Genomic_DNA"/>
</dbReference>
<feature type="domain" description="Gfo/Idh/MocA-like oxidoreductase N-terminal" evidence="7">
    <location>
        <begin position="2"/>
        <end position="114"/>
    </location>
</feature>
<protein>
    <recommendedName>
        <fullName evidence="3">D-xylose 1-dehydrogenase (NADP(+), D-xylono-1,5-lactone-forming)</fullName>
        <ecNumber evidence="3">1.1.1.179</ecNumber>
    </recommendedName>
    <alternativeName>
        <fullName evidence="4">D-xylose-NADP dehydrogenase</fullName>
    </alternativeName>
</protein>
<evidence type="ECO:0000259" key="8">
    <source>
        <dbReference type="Pfam" id="PF22725"/>
    </source>
</evidence>
<evidence type="ECO:0000256" key="1">
    <source>
        <dbReference type="ARBA" id="ARBA00010928"/>
    </source>
</evidence>
<dbReference type="OMA" id="ANIWKKA"/>
<feature type="signal peptide" evidence="6">
    <location>
        <begin position="1"/>
        <end position="17"/>
    </location>
</feature>
<evidence type="ECO:0000256" key="3">
    <source>
        <dbReference type="ARBA" id="ARBA00038984"/>
    </source>
</evidence>
<dbReference type="EC" id="1.1.1.179" evidence="3"/>
<dbReference type="InterPro" id="IPR000683">
    <property type="entry name" value="Gfo/Idh/MocA-like_OxRdtase_N"/>
</dbReference>
<dbReference type="Pfam" id="PF01408">
    <property type="entry name" value="GFO_IDH_MocA"/>
    <property type="match status" value="1"/>
</dbReference>
<evidence type="ECO:0000256" key="6">
    <source>
        <dbReference type="SAM" id="SignalP"/>
    </source>
</evidence>
<evidence type="ECO:0000256" key="4">
    <source>
        <dbReference type="ARBA" id="ARBA00042988"/>
    </source>
</evidence>
<dbReference type="PANTHER" id="PTHR22604:SF105">
    <property type="entry name" value="TRANS-1,2-DIHYDROBENZENE-1,2-DIOL DEHYDROGENASE"/>
    <property type="match status" value="1"/>
</dbReference>
<feature type="chain" id="PRO_5014976463" description="D-xylose 1-dehydrogenase (NADP(+), D-xylono-1,5-lactone-forming)" evidence="6">
    <location>
        <begin position="18"/>
        <end position="366"/>
    </location>
</feature>
<evidence type="ECO:0000313" key="10">
    <source>
        <dbReference type="Proteomes" id="UP000235728"/>
    </source>
</evidence>
<dbReference type="Proteomes" id="UP000235728">
    <property type="component" value="Unassembled WGS sequence"/>
</dbReference>
<keyword evidence="2" id="KW-0560">Oxidoreductase</keyword>
<comment type="caution">
    <text evidence="9">The sequence shown here is derived from an EMBL/GenBank/DDBJ whole genome shotgun (WGS) entry which is preliminary data.</text>
</comment>
<dbReference type="InterPro" id="IPR055170">
    <property type="entry name" value="GFO_IDH_MocA-like_dom"/>
</dbReference>
<proteinExistence type="inferred from homology"/>
<comment type="catalytic activity">
    <reaction evidence="5">
        <text>D-xylose + NADP(+) = D-xylono-1,5-lactone + NADPH + H(+)</text>
        <dbReference type="Rhea" id="RHEA:22000"/>
        <dbReference type="ChEBI" id="CHEBI:15378"/>
        <dbReference type="ChEBI" id="CHEBI:15867"/>
        <dbReference type="ChEBI" id="CHEBI:53455"/>
        <dbReference type="ChEBI" id="CHEBI:57783"/>
        <dbReference type="ChEBI" id="CHEBI:58349"/>
        <dbReference type="EC" id="1.1.1.179"/>
    </reaction>
</comment>
<evidence type="ECO:0000259" key="7">
    <source>
        <dbReference type="Pfam" id="PF01408"/>
    </source>
</evidence>
<dbReference type="GO" id="GO:0000166">
    <property type="term" value="F:nucleotide binding"/>
    <property type="evidence" value="ECO:0007669"/>
    <property type="project" value="InterPro"/>
</dbReference>
<organism evidence="9 10">
    <name type="scientific">Beauveria bassiana</name>
    <name type="common">White muscardine disease fungus</name>
    <name type="synonym">Tritirachium shiotae</name>
    <dbReference type="NCBI Taxonomy" id="176275"/>
    <lineage>
        <taxon>Eukaryota</taxon>
        <taxon>Fungi</taxon>
        <taxon>Dikarya</taxon>
        <taxon>Ascomycota</taxon>
        <taxon>Pezizomycotina</taxon>
        <taxon>Sordariomycetes</taxon>
        <taxon>Hypocreomycetidae</taxon>
        <taxon>Hypocreales</taxon>
        <taxon>Cordycipitaceae</taxon>
        <taxon>Beauveria</taxon>
    </lineage>
</organism>
<dbReference type="GO" id="GO:0047837">
    <property type="term" value="F:D-xylose 1-dehydrogenase (NADP+) activity"/>
    <property type="evidence" value="ECO:0007669"/>
    <property type="project" value="UniProtKB-EC"/>
</dbReference>
<dbReference type="InterPro" id="IPR036291">
    <property type="entry name" value="NAD(P)-bd_dom_sf"/>
</dbReference>
<accession>A0A2N6NPS8</accession>
<keyword evidence="6" id="KW-0732">Signal</keyword>
<comment type="similarity">
    <text evidence="1">Belongs to the Gfo/Idh/MocA family.</text>
</comment>
<reference evidence="9 10" key="1">
    <citation type="journal article" date="2016" name="Appl. Microbiol. Biotechnol.">
        <title>Characterization of T-DNA insertion mutants with decreased virulence in the entomopathogenic fungus Beauveria bassiana JEF-007.</title>
        <authorList>
            <person name="Kim S."/>
            <person name="Lee S.J."/>
            <person name="Nai Y.S."/>
            <person name="Yu J.S."/>
            <person name="Lee M.R."/>
            <person name="Yang Y.T."/>
            <person name="Kim J.S."/>
        </authorList>
    </citation>
    <scope>NUCLEOTIDE SEQUENCE [LARGE SCALE GENOMIC DNA]</scope>
    <source>
        <strain evidence="9 10">JEF-007</strain>
    </source>
</reference>
<dbReference type="Gene3D" id="3.40.50.720">
    <property type="entry name" value="NAD(P)-binding Rossmann-like Domain"/>
    <property type="match status" value="1"/>
</dbReference>
<dbReference type="PANTHER" id="PTHR22604">
    <property type="entry name" value="OXIDOREDUCTASES"/>
    <property type="match status" value="1"/>
</dbReference>
<gene>
    <name evidence="9" type="primary">YMO1</name>
    <name evidence="9" type="ORF">BM221_003919</name>
</gene>
<name>A0A2N6NPS8_BEABA</name>
<evidence type="ECO:0000313" key="9">
    <source>
        <dbReference type="EMBL" id="PMB69280.1"/>
    </source>
</evidence>
<evidence type="ECO:0000256" key="5">
    <source>
        <dbReference type="ARBA" id="ARBA00049233"/>
    </source>
</evidence>
<dbReference type="SUPFAM" id="SSF55347">
    <property type="entry name" value="Glyceraldehyde-3-phosphate dehydrogenase-like, C-terminal domain"/>
    <property type="match status" value="1"/>
</dbReference>
<sequence>MLRWGILGTSFISDVVAKAILASDASHIQSVFGRDEQRLSAFADRYGIASRHTSLEALLADPAVDAVYVGLPSHKHAEAVILAARAGKRAILSEKSLATTMTDARAMMDAVRAAAAAAAANDVFFFLEGLMYLTHPVMEMLVAVLAEGRLGRIRSVSGHYAANIAAKANPRGRGTIYNLGCYPVSLLHLVLETCFARNGSGGGDGGDGDGGAQAWNGRRTVLGHGTLATSDDGVTFARDAALTVRFEDVDVLATLQSSDSFGNDFAFAIQGDRASLTFETNPWLPPAGDSVFRIKTYKSGAVETVTVPSSMDAFGHQINKVEAYVASGVREPARPSPTWANSLEIMELLTEWEEDIFKRHGKEIQE</sequence>
<feature type="domain" description="GFO/IDH/MocA-like oxidoreductase" evidence="8">
    <location>
        <begin position="143"/>
        <end position="276"/>
    </location>
</feature>
<dbReference type="AlphaFoldDB" id="A0A2N6NPS8"/>
<dbReference type="Pfam" id="PF22725">
    <property type="entry name" value="GFO_IDH_MocA_C3"/>
    <property type="match status" value="1"/>
</dbReference>
<dbReference type="Gene3D" id="3.30.360.10">
    <property type="entry name" value="Dihydrodipicolinate Reductase, domain 2"/>
    <property type="match status" value="1"/>
</dbReference>
<dbReference type="InterPro" id="IPR050984">
    <property type="entry name" value="Gfo/Idh/MocA_domain"/>
</dbReference>